<proteinExistence type="predicted"/>
<keyword evidence="1" id="KW-1133">Transmembrane helix</keyword>
<gene>
    <name evidence="2" type="ORF">A2591_00280</name>
</gene>
<comment type="caution">
    <text evidence="2">The sequence shown here is derived from an EMBL/GenBank/DDBJ whole genome shotgun (WGS) entry which is preliminary data.</text>
</comment>
<evidence type="ECO:0000313" key="2">
    <source>
        <dbReference type="EMBL" id="OHA85586.1"/>
    </source>
</evidence>
<dbReference type="InterPro" id="IPR043993">
    <property type="entry name" value="T4SS_pilin"/>
</dbReference>
<organism evidence="2 3">
    <name type="scientific">Candidatus Yonathbacteria bacterium RIFOXYD1_FULL_52_36</name>
    <dbReference type="NCBI Taxonomy" id="1802730"/>
    <lineage>
        <taxon>Bacteria</taxon>
        <taxon>Candidatus Yonathiibacteriota</taxon>
    </lineage>
</organism>
<sequence>MKSLYTYIAGGIAVCSLLVSMVLVAVPGGVVYAQGTITPQPPAGQGTITPQAPRTTNVQPVAGSGETIRFPNPTPYNSLMELLHKVLEAIVRILMPVIAVMLIYSGFLFVTAGGDTKKLEDAKKTFFGTIIGAAIVLGAWALATAIAGTIQRI</sequence>
<dbReference type="STRING" id="1802730.A2591_00280"/>
<name>A0A1G2SKS1_9BACT</name>
<dbReference type="AlphaFoldDB" id="A0A1G2SKS1"/>
<feature type="transmembrane region" description="Helical" evidence="1">
    <location>
        <begin position="126"/>
        <end position="150"/>
    </location>
</feature>
<keyword evidence="1" id="KW-0812">Transmembrane</keyword>
<keyword evidence="1" id="KW-0472">Membrane</keyword>
<evidence type="ECO:0000313" key="3">
    <source>
        <dbReference type="Proteomes" id="UP000178168"/>
    </source>
</evidence>
<accession>A0A1G2SKS1</accession>
<dbReference type="EMBL" id="MHUZ01000021">
    <property type="protein sequence ID" value="OHA85586.1"/>
    <property type="molecule type" value="Genomic_DNA"/>
</dbReference>
<evidence type="ECO:0000256" key="1">
    <source>
        <dbReference type="SAM" id="Phobius"/>
    </source>
</evidence>
<reference evidence="2 3" key="1">
    <citation type="journal article" date="2016" name="Nat. Commun.">
        <title>Thousands of microbial genomes shed light on interconnected biogeochemical processes in an aquifer system.</title>
        <authorList>
            <person name="Anantharaman K."/>
            <person name="Brown C.T."/>
            <person name="Hug L.A."/>
            <person name="Sharon I."/>
            <person name="Castelle C.J."/>
            <person name="Probst A.J."/>
            <person name="Thomas B.C."/>
            <person name="Singh A."/>
            <person name="Wilkins M.J."/>
            <person name="Karaoz U."/>
            <person name="Brodie E.L."/>
            <person name="Williams K.H."/>
            <person name="Hubbard S.S."/>
            <person name="Banfield J.F."/>
        </authorList>
    </citation>
    <scope>NUCLEOTIDE SEQUENCE [LARGE SCALE GENOMIC DNA]</scope>
</reference>
<feature type="transmembrane region" description="Helical" evidence="1">
    <location>
        <begin position="89"/>
        <end position="114"/>
    </location>
</feature>
<protein>
    <submittedName>
        <fullName evidence="2">Uncharacterized protein</fullName>
    </submittedName>
</protein>
<dbReference type="Pfam" id="PF18895">
    <property type="entry name" value="T4SS_pilin"/>
    <property type="match status" value="1"/>
</dbReference>
<dbReference type="Proteomes" id="UP000178168">
    <property type="component" value="Unassembled WGS sequence"/>
</dbReference>
<feature type="transmembrane region" description="Helical" evidence="1">
    <location>
        <begin position="7"/>
        <end position="32"/>
    </location>
</feature>